<evidence type="ECO:0000313" key="4">
    <source>
        <dbReference type="Proteomes" id="UP000232455"/>
    </source>
</evidence>
<dbReference type="SUPFAM" id="SSF53474">
    <property type="entry name" value="alpha/beta-Hydrolases"/>
    <property type="match status" value="1"/>
</dbReference>
<feature type="transmembrane region" description="Helical" evidence="1">
    <location>
        <begin position="439"/>
        <end position="458"/>
    </location>
</feature>
<dbReference type="PANTHER" id="PTHR45856">
    <property type="entry name" value="ALPHA/BETA-HYDROLASES SUPERFAMILY PROTEIN"/>
    <property type="match status" value="1"/>
</dbReference>
<keyword evidence="1" id="KW-0812">Transmembrane</keyword>
<proteinExistence type="predicted"/>
<keyword evidence="1" id="KW-1133">Transmembrane helix</keyword>
<protein>
    <submittedName>
        <fullName evidence="3">Lipase (Class 3)</fullName>
    </submittedName>
</protein>
<evidence type="ECO:0000256" key="1">
    <source>
        <dbReference type="SAM" id="Phobius"/>
    </source>
</evidence>
<dbReference type="Pfam" id="PF01764">
    <property type="entry name" value="Lipase_3"/>
    <property type="match status" value="1"/>
</dbReference>
<dbReference type="Proteomes" id="UP000232455">
    <property type="component" value="Unassembled WGS sequence"/>
</dbReference>
<dbReference type="EMBL" id="PHHE01000001">
    <property type="protein sequence ID" value="PKA70339.1"/>
    <property type="molecule type" value="Genomic_DNA"/>
</dbReference>
<organism evidence="3 4">
    <name type="scientific">Pseudomonas baetica</name>
    <dbReference type="NCBI Taxonomy" id="674054"/>
    <lineage>
        <taxon>Bacteria</taxon>
        <taxon>Pseudomonadati</taxon>
        <taxon>Pseudomonadota</taxon>
        <taxon>Gammaproteobacteria</taxon>
        <taxon>Pseudomonadales</taxon>
        <taxon>Pseudomonadaceae</taxon>
        <taxon>Pseudomonas</taxon>
    </lineage>
</organism>
<reference evidence="3 4" key="1">
    <citation type="submission" date="2017-11" db="EMBL/GenBank/DDBJ databases">
        <title>Genome sequencing of a diverse group of Pseudomonas species.</title>
        <authorList>
            <person name="Loper J."/>
        </authorList>
    </citation>
    <scope>NUCLEOTIDE SEQUENCE [LARGE SCALE GENOMIC DNA]</scope>
    <source>
        <strain evidence="3 4">LMG 25716</strain>
    </source>
</reference>
<evidence type="ECO:0000259" key="2">
    <source>
        <dbReference type="Pfam" id="PF01764"/>
    </source>
</evidence>
<evidence type="ECO:0000313" key="3">
    <source>
        <dbReference type="EMBL" id="PKA70339.1"/>
    </source>
</evidence>
<dbReference type="PANTHER" id="PTHR45856:SF24">
    <property type="entry name" value="FUNGAL LIPASE-LIKE DOMAIN-CONTAINING PROTEIN"/>
    <property type="match status" value="1"/>
</dbReference>
<gene>
    <name evidence="3" type="ORF">ATI02_3237</name>
</gene>
<keyword evidence="1" id="KW-0472">Membrane</keyword>
<dbReference type="CDD" id="cd00519">
    <property type="entry name" value="Lipase_3"/>
    <property type="match status" value="1"/>
</dbReference>
<feature type="domain" description="Fungal lipase-type" evidence="2">
    <location>
        <begin position="381"/>
        <end position="507"/>
    </location>
</feature>
<keyword evidence="4" id="KW-1185">Reference proteome</keyword>
<dbReference type="Gene3D" id="3.40.50.1820">
    <property type="entry name" value="alpha/beta hydrolase"/>
    <property type="match status" value="1"/>
</dbReference>
<sequence>MSIEPLNPSIAAFMQGNIHACPRRGHSTSFQLVDEFGDGKPYTGLAYEIIDYEDTVYTGKLDATGSGKVDDHYCGPVVLKLNQPFNGTEPLYKDLGTREHYPLPITELQVRAEKTRFFNKSGVRTQANPAKDLAANAAYYQVEVSELVKHVAHLPPLAHRSDPPNMVVHKLMRSAPKTRAFAKGDTNTPDSGASALFSQGELATVELGFFPPPPKPKGIALLPNKHHVLEVRPMRALRPMLSTGNEFCALNLYQLSLIATLSYSDFGQEPNTQPVKTDSVSFPLQPSSGNWFGHALPQFDELWKVDAVQTKKYYPLYEEVPYSKRLEVVPFDPKLYPEVNDPNLGDEQEHPAKLHFFDDRKQVDSTDTQAFITHHDELILISVRGTSELGPDAMRDGDAYQVPFEEGEGKVHRGFYGGAQAVYPFVVSYLERFYSGQKLLITGHSLGGAIALILSEMLRRDPQYLPQIVLYTYGAPRAGDATFINSAQPLIHHRIVNQNDPVPSVPTTWMNTYAKPKPMYIANGAVLVISPAAGFALLVWGMTNFFGDDYGHHGALRHFMPVVFGKEHQSSILWQPGCSIINDHGCAEALKNIDGLPKRGSFLKQLFAAGYHSMVGSYIPGCWASLRRWQEAQQLKRSLVTPREFEWVSGALENIRKQLRAVEREIQAHPSAYVRHEERNHKTTVLNNEINKIKTTQARLVALHGQRVTEADVYGSYADQPEWVQENLLRWNAHPENLVQEQLAMIPPAAEDHDAALAAITGGHAVGAPFQLDIDSIA</sequence>
<dbReference type="InterPro" id="IPR051218">
    <property type="entry name" value="Sec_MonoDiacylglyc_Lipase"/>
</dbReference>
<dbReference type="InterPro" id="IPR002921">
    <property type="entry name" value="Fungal_lipase-type"/>
</dbReference>
<comment type="caution">
    <text evidence="3">The sequence shown here is derived from an EMBL/GenBank/DDBJ whole genome shotgun (WGS) entry which is preliminary data.</text>
</comment>
<dbReference type="InterPro" id="IPR029058">
    <property type="entry name" value="AB_hydrolase_fold"/>
</dbReference>
<dbReference type="RefSeq" id="WP_100846785.1">
    <property type="nucleotide sequence ID" value="NZ_PHHE01000001.1"/>
</dbReference>
<accession>A0ABX4Q0L6</accession>
<name>A0ABX4Q0L6_9PSED</name>
<feature type="transmembrane region" description="Helical" evidence="1">
    <location>
        <begin position="520"/>
        <end position="542"/>
    </location>
</feature>